<reference evidence="1" key="1">
    <citation type="submission" date="2021-12" db="EMBL/GenBank/DDBJ databases">
        <authorList>
            <person name="Cha I.-T."/>
            <person name="Lee K.-E."/>
            <person name="Park S.-J."/>
        </authorList>
    </citation>
    <scope>NUCLEOTIDE SEQUENCE</scope>
    <source>
        <strain evidence="1">YSM-43</strain>
    </source>
</reference>
<evidence type="ECO:0000313" key="1">
    <source>
        <dbReference type="EMBL" id="UOX35038.1"/>
    </source>
</evidence>
<dbReference type="Pfam" id="PF14125">
    <property type="entry name" value="DUF4292"/>
    <property type="match status" value="1"/>
</dbReference>
<dbReference type="PROSITE" id="PS51257">
    <property type="entry name" value="PROKAR_LIPOPROTEIN"/>
    <property type="match status" value="1"/>
</dbReference>
<keyword evidence="2" id="KW-1185">Reference proteome</keyword>
<dbReference type="RefSeq" id="WP_246918203.1">
    <property type="nucleotide sequence ID" value="NZ_CP090145.1"/>
</dbReference>
<accession>A0ABY4HQ91</accession>
<gene>
    <name evidence="1" type="ORF">LXD69_05870</name>
</gene>
<dbReference type="Gene3D" id="2.50.20.10">
    <property type="entry name" value="Lipoprotein localisation LolA/LolB/LppX"/>
    <property type="match status" value="1"/>
</dbReference>
<proteinExistence type="predicted"/>
<reference evidence="1" key="2">
    <citation type="submission" date="2022-04" db="EMBL/GenBank/DDBJ databases">
        <title>Complete Genome Sequence of Flavobacterium sediminilitoris YSM-43, Isolated from a Tidal Sediment.</title>
        <authorList>
            <person name="Lee P.A."/>
        </authorList>
    </citation>
    <scope>NUCLEOTIDE SEQUENCE</scope>
    <source>
        <strain evidence="1">YSM-43</strain>
    </source>
</reference>
<evidence type="ECO:0000313" key="2">
    <source>
        <dbReference type="Proteomes" id="UP000830454"/>
    </source>
</evidence>
<dbReference type="Proteomes" id="UP000830454">
    <property type="component" value="Chromosome"/>
</dbReference>
<protein>
    <submittedName>
        <fullName evidence="1">DUF4292 domain-containing protein</fullName>
    </submittedName>
</protein>
<sequence>MKKFLCFLLIGLVFSCKTKKSVNEAVASKELAAIKVIQGHYENQKDFKTISIRANAKYKDDKQSQSVNADIRIKKDEIIWINVKLLGFPVAKALITPDKVSYYEKINGTYFEGDFRFLSNWLGTDLDFFKVQNLFLGNAVDDLTKQNYVVKIEDGLYKLSEKIKGNTEKEFSFEAANFLLKKEQINQVSENRSLEIVYPSHLKQEDVFMPDEINIKATQENQVSIDLFYKNITFNEDLNFSFSIPNGYSPINVE</sequence>
<name>A0ABY4HQ91_9FLAO</name>
<dbReference type="EMBL" id="CP090145">
    <property type="protein sequence ID" value="UOX35038.1"/>
    <property type="molecule type" value="Genomic_DNA"/>
</dbReference>
<organism evidence="1 2">
    <name type="scientific">Flavobacterium sediminilitoris</name>
    <dbReference type="NCBI Taxonomy" id="2024526"/>
    <lineage>
        <taxon>Bacteria</taxon>
        <taxon>Pseudomonadati</taxon>
        <taxon>Bacteroidota</taxon>
        <taxon>Flavobacteriia</taxon>
        <taxon>Flavobacteriales</taxon>
        <taxon>Flavobacteriaceae</taxon>
        <taxon>Flavobacterium</taxon>
    </lineage>
</organism>
<dbReference type="InterPro" id="IPR025634">
    <property type="entry name" value="DUF4292"/>
</dbReference>